<keyword evidence="1" id="KW-1133">Transmembrane helix</keyword>
<keyword evidence="1" id="KW-0472">Membrane</keyword>
<feature type="non-terminal residue" evidence="2">
    <location>
        <position position="1"/>
    </location>
</feature>
<accession>A0A3E2HHE2</accession>
<organism evidence="2 3">
    <name type="scientific">Scytalidium lignicola</name>
    <name type="common">Hyphomycete</name>
    <dbReference type="NCBI Taxonomy" id="5539"/>
    <lineage>
        <taxon>Eukaryota</taxon>
        <taxon>Fungi</taxon>
        <taxon>Dikarya</taxon>
        <taxon>Ascomycota</taxon>
        <taxon>Pezizomycotina</taxon>
        <taxon>Leotiomycetes</taxon>
        <taxon>Leotiomycetes incertae sedis</taxon>
        <taxon>Scytalidium</taxon>
    </lineage>
</organism>
<gene>
    <name evidence="2" type="ORF">B7463_g3854</name>
</gene>
<feature type="transmembrane region" description="Helical" evidence="1">
    <location>
        <begin position="136"/>
        <end position="158"/>
    </location>
</feature>
<protein>
    <submittedName>
        <fullName evidence="2">Uncharacterized protein</fullName>
    </submittedName>
</protein>
<reference evidence="2 3" key="1">
    <citation type="submission" date="2018-05" db="EMBL/GenBank/DDBJ databases">
        <title>Draft genome sequence of Scytalidium lignicola DSM 105466, a ubiquitous saprotrophic fungus.</title>
        <authorList>
            <person name="Buettner E."/>
            <person name="Gebauer A.M."/>
            <person name="Hofrichter M."/>
            <person name="Liers C."/>
            <person name="Kellner H."/>
        </authorList>
    </citation>
    <scope>NUCLEOTIDE SEQUENCE [LARGE SCALE GENOMIC DNA]</scope>
    <source>
        <strain evidence="2 3">DSM 105466</strain>
    </source>
</reference>
<evidence type="ECO:0000313" key="2">
    <source>
        <dbReference type="EMBL" id="RFU32481.1"/>
    </source>
</evidence>
<name>A0A3E2HHE2_SCYLI</name>
<comment type="caution">
    <text evidence="2">The sequence shown here is derived from an EMBL/GenBank/DDBJ whole genome shotgun (WGS) entry which is preliminary data.</text>
</comment>
<keyword evidence="1" id="KW-0812">Transmembrane</keyword>
<proteinExistence type="predicted"/>
<dbReference type="Proteomes" id="UP000258309">
    <property type="component" value="Unassembled WGS sequence"/>
</dbReference>
<dbReference type="AlphaFoldDB" id="A0A3E2HHE2"/>
<dbReference type="EMBL" id="NCSJ02000054">
    <property type="protein sequence ID" value="RFU32481.1"/>
    <property type="molecule type" value="Genomic_DNA"/>
</dbReference>
<feature type="non-terminal residue" evidence="2">
    <location>
        <position position="245"/>
    </location>
</feature>
<evidence type="ECO:0000313" key="3">
    <source>
        <dbReference type="Proteomes" id="UP000258309"/>
    </source>
</evidence>
<sequence>MLLCLAVFPRSVAIEAVRASQLKRRCYTNCYSSADEREHTTPQPRRAYVPKGVYTRCVHRRSRRAAGSEPPTEDSRPWQEVLSGKAKRPHLNMVKSHQLDPEPVIQFDVNAFIAEATSLEALRELYFSYYPNLTGILANLFMSSLMNNTYIFAAISVLKRRFTLRTLRQEYQPGVPRPREDLLQREKGNGLNLEAHPVVEDILLARLAYFNGPKGSCDKSLYPVSGTQDAAFRTEYRRFVARRGL</sequence>
<evidence type="ECO:0000256" key="1">
    <source>
        <dbReference type="SAM" id="Phobius"/>
    </source>
</evidence>
<keyword evidence="3" id="KW-1185">Reference proteome</keyword>